<evidence type="ECO:0000256" key="2">
    <source>
        <dbReference type="ARBA" id="ARBA00022737"/>
    </source>
</evidence>
<dbReference type="OMA" id="WIETASC"/>
<proteinExistence type="inferred from homology"/>
<evidence type="ECO:0000313" key="7">
    <source>
        <dbReference type="Proteomes" id="UP000324705"/>
    </source>
</evidence>
<dbReference type="Pfam" id="PF26587">
    <property type="entry name" value="AAA_lid_SMAX1"/>
    <property type="match status" value="1"/>
</dbReference>
<evidence type="ECO:0000256" key="1">
    <source>
        <dbReference type="ARBA" id="ARBA00008675"/>
    </source>
</evidence>
<gene>
    <name evidence="6" type="ORF">TRITD_4Bv1G059160</name>
</gene>
<dbReference type="AlphaFoldDB" id="A0A9R0WA73"/>
<protein>
    <recommendedName>
        <fullName evidence="5">Clp R domain-containing protein</fullName>
    </recommendedName>
</protein>
<dbReference type="InterPro" id="IPR036628">
    <property type="entry name" value="Clp_N_dom_sf"/>
</dbReference>
<dbReference type="PROSITE" id="PS51903">
    <property type="entry name" value="CLP_R"/>
    <property type="match status" value="1"/>
</dbReference>
<feature type="domain" description="Clp R" evidence="5">
    <location>
        <begin position="8"/>
        <end position="182"/>
    </location>
</feature>
<dbReference type="CDD" id="cd19499">
    <property type="entry name" value="RecA-like_ClpB_Hsp104-like"/>
    <property type="match status" value="1"/>
</dbReference>
<comment type="similarity">
    <text evidence="1">Belongs to the ClpA/ClpB family.</text>
</comment>
<sequence>MPTPVAAARQCLSPAAVTALDAAVVSARCRAHAQTTSLHLISALLAPPAPPLLRDALARARSAAYAPRVQLKALELCFAVSLDRLPSASSSSSASGADDAEPPVSNSLMAAVKRSQANQRRNPDTFHFYHQAATAQAPAAVKVELSQLVLAILDDPLVSRVFGDAGFHSGDIKLAILRPAPPMPMLGRLPTRSRPPPLFLCSFAAADDADVPSPAAGSLASGTGEENFRRIREVLARGRNPMLVGVGAASAAADFAALSPYRVLSVGPSSIDQTELGVAAAMASATSGLIINIGDLKELVPDDGELQEMGRRVVAEVTRVLETHRAGRVWVMGWSATYETYLTFLSKFPLLDKDWELQLLPITAVRAGGSPAALIPQATTAAAFSKPILIRLFHRRVMDFMDSLIPFGGLVSDSYEANSLTANSCPPALRCQQCNDRYEQEVATIIRGSGITAEDHHQGGLPSLLQNGSMIGANNGFDAVKVRDQMVLNSKISNLKKKWNEYCLRLHQGCHRINSVPYQLFPHYIGVPANGERAENLSKGPESVELQREVIRPSVVSVPHTNATTTSISPPSISNQRTDNLTLELQAGFSKSDEKQSRHETLSYCHDGEDHVSPSSAASVATDLVLGTPRESSSNGTNSASCKHVTDAEISVPKKVDDLNLKPPQIFAQPFACSKSSTNMGQTSPSARHSAASGGLSAFGHWQQPSHLAAQGSDLSNYKLLVERLFQVVGRQEEALSAICGSIVRCKSMERRRGASRKNDIWFSFHGSDCMAKRRVALALAELVHGSKENMIYLDLSLKDWADSSYRGKTGTDYIVDELSKKRRSVIFLDDVDKADCLLQDTLTHASKTGRFRDLRGKEVDINDSIVVLSTRTTRGSKSVSVGVEEGLTFTEDKILAASGHQLKILVESCTAISSEGQGDKVIVSPGHPLAKIRASLCCGGSVSKRKFNISDDQEKLQEESPSISKRLHRTSSVPFDLNLPIDEDGSSDADDHSGSNDNSYGTPERSMDSLLCLVDEPIDFKPFDFDKVADYVLQELSNTLHKVLGSGCTLEIDVGAMEQIIAAAWASEGKRPLQAWLDQVFAGSLGELNVKCVITIQAWVSLVEDNISNIAYEVIDSQAPEEDMEEVKWQWT</sequence>
<keyword evidence="2 3" id="KW-0677">Repeat</keyword>
<evidence type="ECO:0000259" key="5">
    <source>
        <dbReference type="PROSITE" id="PS51903"/>
    </source>
</evidence>
<dbReference type="InterPro" id="IPR027417">
    <property type="entry name" value="P-loop_NTPase"/>
</dbReference>
<accession>A0A9R0WA73</accession>
<dbReference type="InterPro" id="IPR058954">
    <property type="entry name" value="AAA_lid_SMAX1"/>
</dbReference>
<dbReference type="InterPro" id="IPR004176">
    <property type="entry name" value="Clp_R_N"/>
</dbReference>
<dbReference type="EMBL" id="LT934118">
    <property type="protein sequence ID" value="VAI04309.1"/>
    <property type="molecule type" value="Genomic_DNA"/>
</dbReference>
<dbReference type="InterPro" id="IPR058680">
    <property type="entry name" value="NBD_SMAX1-like"/>
</dbReference>
<evidence type="ECO:0000313" key="6">
    <source>
        <dbReference type="EMBL" id="VAI04309.1"/>
    </source>
</evidence>
<organism evidence="6 7">
    <name type="scientific">Triticum turgidum subsp. durum</name>
    <name type="common">Durum wheat</name>
    <name type="synonym">Triticum durum</name>
    <dbReference type="NCBI Taxonomy" id="4567"/>
    <lineage>
        <taxon>Eukaryota</taxon>
        <taxon>Viridiplantae</taxon>
        <taxon>Streptophyta</taxon>
        <taxon>Embryophyta</taxon>
        <taxon>Tracheophyta</taxon>
        <taxon>Spermatophyta</taxon>
        <taxon>Magnoliopsida</taxon>
        <taxon>Liliopsida</taxon>
        <taxon>Poales</taxon>
        <taxon>Poaceae</taxon>
        <taxon>BOP clade</taxon>
        <taxon>Pooideae</taxon>
        <taxon>Triticodae</taxon>
        <taxon>Triticeae</taxon>
        <taxon>Triticinae</taxon>
        <taxon>Triticum</taxon>
    </lineage>
</organism>
<feature type="region of interest" description="Disordered" evidence="4">
    <location>
        <begin position="976"/>
        <end position="1004"/>
    </location>
</feature>
<dbReference type="Proteomes" id="UP000324705">
    <property type="component" value="Chromosome 4B"/>
</dbReference>
<keyword evidence="7" id="KW-1185">Reference proteome</keyword>
<reference evidence="6 7" key="1">
    <citation type="submission" date="2017-09" db="EMBL/GenBank/DDBJ databases">
        <authorList>
            <consortium name="International Durum Wheat Genome Sequencing Consortium (IDWGSC)"/>
            <person name="Milanesi L."/>
        </authorList>
    </citation>
    <scope>NUCLEOTIDE SEQUENCE [LARGE SCALE GENOMIC DNA]</scope>
    <source>
        <strain evidence="7">cv. Svevo</strain>
    </source>
</reference>
<evidence type="ECO:0000256" key="3">
    <source>
        <dbReference type="PROSITE-ProRule" id="PRU01251"/>
    </source>
</evidence>
<name>A0A9R0WA73_TRITD</name>
<evidence type="ECO:0000256" key="4">
    <source>
        <dbReference type="SAM" id="MobiDB-lite"/>
    </source>
</evidence>
<dbReference type="Gene3D" id="1.10.1780.10">
    <property type="entry name" value="Clp, N-terminal domain"/>
    <property type="match status" value="1"/>
</dbReference>
<dbReference type="PANTHER" id="PTHR43572">
    <property type="entry name" value="CHAPERONE PROTEIN CLPD, CHLOROPLASTIC"/>
    <property type="match status" value="1"/>
</dbReference>
<dbReference type="SUPFAM" id="SSF52540">
    <property type="entry name" value="P-loop containing nucleoside triphosphate hydrolases"/>
    <property type="match status" value="1"/>
</dbReference>
<dbReference type="Gramene" id="TRITD4Bv1G059160.5">
    <property type="protein sequence ID" value="TRITD4Bv1G059160.5"/>
    <property type="gene ID" value="TRITD4Bv1G059160"/>
</dbReference>
<dbReference type="Gene3D" id="3.40.50.300">
    <property type="entry name" value="P-loop containing nucleotide triphosphate hydrolases"/>
    <property type="match status" value="1"/>
</dbReference>
<dbReference type="InterPro" id="IPR051650">
    <property type="entry name" value="SL_signaling_regulator"/>
</dbReference>
<dbReference type="PANTHER" id="PTHR43572:SF38">
    <property type="entry name" value="PROTEIN SMAX1-LIKE 6"/>
    <property type="match status" value="1"/>
</dbReference>
<dbReference type="Pfam" id="PF23569">
    <property type="entry name" value="NBD_SMAX1"/>
    <property type="match status" value="1"/>
</dbReference>